<comment type="caution">
    <text evidence="2">The sequence shown here is derived from an EMBL/GenBank/DDBJ whole genome shotgun (WGS) entry which is preliminary data.</text>
</comment>
<accession>X0S0T9</accession>
<evidence type="ECO:0000313" key="2">
    <source>
        <dbReference type="EMBL" id="GAF69552.1"/>
    </source>
</evidence>
<proteinExistence type="predicted"/>
<organism evidence="2">
    <name type="scientific">marine sediment metagenome</name>
    <dbReference type="NCBI Taxonomy" id="412755"/>
    <lineage>
        <taxon>unclassified sequences</taxon>
        <taxon>metagenomes</taxon>
        <taxon>ecological metagenomes</taxon>
    </lineage>
</organism>
<dbReference type="EMBL" id="BARS01003878">
    <property type="protein sequence ID" value="GAF69552.1"/>
    <property type="molecule type" value="Genomic_DNA"/>
</dbReference>
<sequence>MDPIHSGTTAGRIARTMLMMILVCGWSAWSLVDGYVRYPKANVESVLRTQLGIEPPDPPPVIDSELTEERASEIKEQEPFDAVASRLGGGPFHHDGAVYYFGYGGFVRLDVKHGRVASRQWIDGPKHTATDLLIQKVI</sequence>
<keyword evidence="1" id="KW-0472">Membrane</keyword>
<feature type="transmembrane region" description="Helical" evidence="1">
    <location>
        <begin position="12"/>
        <end position="32"/>
    </location>
</feature>
<keyword evidence="1" id="KW-1133">Transmembrane helix</keyword>
<dbReference type="AlphaFoldDB" id="X0S0T9"/>
<feature type="non-terminal residue" evidence="2">
    <location>
        <position position="138"/>
    </location>
</feature>
<evidence type="ECO:0000256" key="1">
    <source>
        <dbReference type="SAM" id="Phobius"/>
    </source>
</evidence>
<name>X0S0T9_9ZZZZ</name>
<protein>
    <submittedName>
        <fullName evidence="2">Uncharacterized protein</fullName>
    </submittedName>
</protein>
<gene>
    <name evidence="2" type="ORF">S01H1_07537</name>
</gene>
<reference evidence="2" key="1">
    <citation type="journal article" date="2014" name="Front. Microbiol.">
        <title>High frequency of phylogenetically diverse reductive dehalogenase-homologous genes in deep subseafloor sedimentary metagenomes.</title>
        <authorList>
            <person name="Kawai M."/>
            <person name="Futagami T."/>
            <person name="Toyoda A."/>
            <person name="Takaki Y."/>
            <person name="Nishi S."/>
            <person name="Hori S."/>
            <person name="Arai W."/>
            <person name="Tsubouchi T."/>
            <person name="Morono Y."/>
            <person name="Uchiyama I."/>
            <person name="Ito T."/>
            <person name="Fujiyama A."/>
            <person name="Inagaki F."/>
            <person name="Takami H."/>
        </authorList>
    </citation>
    <scope>NUCLEOTIDE SEQUENCE</scope>
    <source>
        <strain evidence="2">Expedition CK06-06</strain>
    </source>
</reference>
<keyword evidence="1" id="KW-0812">Transmembrane</keyword>